<evidence type="ECO:0008006" key="3">
    <source>
        <dbReference type="Google" id="ProtNLM"/>
    </source>
</evidence>
<evidence type="ECO:0000313" key="2">
    <source>
        <dbReference type="EMBL" id="EGU88536.1"/>
    </source>
</evidence>
<accession>F9F3H1</accession>
<organism evidence="2">
    <name type="scientific">Fusarium oxysporum (strain Fo5176)</name>
    <name type="common">Fusarium vascular wilt</name>
    <dbReference type="NCBI Taxonomy" id="660025"/>
    <lineage>
        <taxon>Eukaryota</taxon>
        <taxon>Fungi</taxon>
        <taxon>Dikarya</taxon>
        <taxon>Ascomycota</taxon>
        <taxon>Pezizomycotina</taxon>
        <taxon>Sordariomycetes</taxon>
        <taxon>Hypocreomycetidae</taxon>
        <taxon>Hypocreales</taxon>
        <taxon>Nectriaceae</taxon>
        <taxon>Fusarium</taxon>
        <taxon>Fusarium oxysporum species complex</taxon>
    </lineage>
</organism>
<comment type="caution">
    <text evidence="2">The sequence shown here is derived from an EMBL/GenBank/DDBJ whole genome shotgun (WGS) entry which is preliminary data.</text>
</comment>
<protein>
    <recommendedName>
        <fullName evidence="3">BAH domain-containing protein</fullName>
    </recommendedName>
</protein>
<dbReference type="Gene3D" id="2.30.30.490">
    <property type="match status" value="1"/>
</dbReference>
<feature type="compositionally biased region" description="Basic and acidic residues" evidence="1">
    <location>
        <begin position="21"/>
        <end position="32"/>
    </location>
</feature>
<feature type="region of interest" description="Disordered" evidence="1">
    <location>
        <begin position="1"/>
        <end position="32"/>
    </location>
</feature>
<name>F9F3H1_FUSOF</name>
<reference evidence="2" key="1">
    <citation type="journal article" date="2012" name="Mol. Plant Microbe Interact.">
        <title>A highly conserved effector in Fusarium oxysporum is required for full virulence on Arabidopsis.</title>
        <authorList>
            <person name="Thatcher L.F."/>
            <person name="Gardiner D.M."/>
            <person name="Kazan K."/>
            <person name="Manners J."/>
        </authorList>
    </citation>
    <scope>NUCLEOTIDE SEQUENCE [LARGE SCALE GENOMIC DNA]</scope>
    <source>
        <strain evidence="2">Fo5176</strain>
    </source>
</reference>
<gene>
    <name evidence="2" type="ORF">FOXB_00946</name>
</gene>
<dbReference type="AlphaFoldDB" id="F9F3H1"/>
<dbReference type="CDD" id="cd04370">
    <property type="entry name" value="BAH"/>
    <property type="match status" value="1"/>
</dbReference>
<sequence length="272" mass="31191">MGKNEVSSFQPSSRPIAANERTIEQQKAQGDRKHIHKSNEYWVAFILEIRASDDDHVYARVYWMYWPEDLPRASNHMDIIDVVSVAGPAAVTQWIETHDQEIQSAMYWRQGYDYRTLQLSSAELVCNCQTPANPDKTLIGCTISERKRWMHYECAARDVLMKVYQRLGTDKPHQTEGLAAKEGKLEEVARLLSPTDAEKTETQPMIYVRSAEMNDDAQAKRPTQETRPETVTLTLGPTQPHLELFSANLKTQDHPIVWEIHDLRKNPACSLV</sequence>
<dbReference type="PANTHER" id="PTHR46364">
    <property type="entry name" value="OS08G0421900 PROTEIN"/>
    <property type="match status" value="1"/>
</dbReference>
<evidence type="ECO:0000256" key="1">
    <source>
        <dbReference type="SAM" id="MobiDB-lite"/>
    </source>
</evidence>
<feature type="compositionally biased region" description="Polar residues" evidence="1">
    <location>
        <begin position="1"/>
        <end position="13"/>
    </location>
</feature>
<dbReference type="EMBL" id="AFQF01000366">
    <property type="protein sequence ID" value="EGU88536.1"/>
    <property type="molecule type" value="Genomic_DNA"/>
</dbReference>
<proteinExistence type="predicted"/>
<dbReference type="OrthoDB" id="10259622at2759"/>
<dbReference type="InterPro" id="IPR043151">
    <property type="entry name" value="BAH_sf"/>
</dbReference>